<dbReference type="GO" id="GO:0001046">
    <property type="term" value="F:core promoter sequence-specific DNA binding"/>
    <property type="evidence" value="ECO:0007669"/>
    <property type="project" value="TreeGrafter"/>
</dbReference>
<organism evidence="1 2">
    <name type="scientific">Cuspidothrix issatschenkoi CHARLIE-1</name>
    <dbReference type="NCBI Taxonomy" id="2052836"/>
    <lineage>
        <taxon>Bacteria</taxon>
        <taxon>Bacillati</taxon>
        <taxon>Cyanobacteriota</taxon>
        <taxon>Cyanophyceae</taxon>
        <taxon>Nostocales</taxon>
        <taxon>Aphanizomenonaceae</taxon>
        <taxon>Cuspidothrix</taxon>
    </lineage>
</organism>
<evidence type="ECO:0000313" key="1">
    <source>
        <dbReference type="EMBL" id="PPJ61758.1"/>
    </source>
</evidence>
<accession>A0A2S6CPU5</accession>
<proteinExistence type="predicted"/>
<dbReference type="OrthoDB" id="461707at2"/>
<dbReference type="EMBL" id="PGEM01000176">
    <property type="protein sequence ID" value="PPJ61758.1"/>
    <property type="molecule type" value="Genomic_DNA"/>
</dbReference>
<sequence>MTNKIGNKTLGTPKTYVELITSFPPKKITSEEELAITQNIIDSLLDQETLTTDERDYLHLLGLVVSEYEEENYPVADIYGIELLKVLMTELNLQPKDLMPIFADETIISDIFSEKKPLNIEQIEKLSNFFHVSPFVFLKNF</sequence>
<comment type="caution">
    <text evidence="1">The sequence shown here is derived from an EMBL/GenBank/DDBJ whole genome shotgun (WGS) entry which is preliminary data.</text>
</comment>
<name>A0A2S6CPU5_9CYAN</name>
<dbReference type="Proteomes" id="UP000239589">
    <property type="component" value="Unassembled WGS sequence"/>
</dbReference>
<evidence type="ECO:0000313" key="2">
    <source>
        <dbReference type="Proteomes" id="UP000239589"/>
    </source>
</evidence>
<protein>
    <submittedName>
        <fullName evidence="1">Transcriptional regulator</fullName>
    </submittedName>
</protein>
<dbReference type="PANTHER" id="PTHR40455:SF1">
    <property type="entry name" value="ANTITOXIN HIGA"/>
    <property type="match status" value="1"/>
</dbReference>
<reference evidence="1 2" key="1">
    <citation type="submission" date="2018-02" db="EMBL/GenBank/DDBJ databases">
        <title>Discovery of a pederin family compound in a non-symbiotic bloom-forming cyanobacterium.</title>
        <authorList>
            <person name="Kust A."/>
            <person name="Mares J."/>
            <person name="Jokela J."/>
            <person name="Urajova P."/>
            <person name="Hajek J."/>
            <person name="Saurav K."/>
            <person name="Voracova K."/>
            <person name="Fewer D.P."/>
            <person name="Haapaniemi E."/>
            <person name="Permi P."/>
            <person name="Rehakova K."/>
            <person name="Sivonen K."/>
            <person name="Hrouzek P."/>
        </authorList>
    </citation>
    <scope>NUCLEOTIDE SEQUENCE [LARGE SCALE GENOMIC DNA]</scope>
    <source>
        <strain evidence="1 2">CHARLIE-1</strain>
    </source>
</reference>
<dbReference type="InterPro" id="IPR039060">
    <property type="entry name" value="Antitox_HigA"/>
</dbReference>
<dbReference type="PANTHER" id="PTHR40455">
    <property type="entry name" value="ANTITOXIN HIGA"/>
    <property type="match status" value="1"/>
</dbReference>
<dbReference type="GO" id="GO:0006355">
    <property type="term" value="P:regulation of DNA-templated transcription"/>
    <property type="evidence" value="ECO:0007669"/>
    <property type="project" value="InterPro"/>
</dbReference>
<dbReference type="AlphaFoldDB" id="A0A2S6CPU5"/>
<gene>
    <name evidence="1" type="ORF">CUN59_19135</name>
</gene>
<keyword evidence="2" id="KW-1185">Reference proteome</keyword>
<dbReference type="RefSeq" id="WP_104389325.1">
    <property type="nucleotide sequence ID" value="NZ_PGEM01000176.1"/>
</dbReference>